<dbReference type="Gene3D" id="3.40.50.1820">
    <property type="entry name" value="alpha/beta hydrolase"/>
    <property type="match status" value="1"/>
</dbReference>
<evidence type="ECO:0000313" key="3">
    <source>
        <dbReference type="Proteomes" id="UP000320735"/>
    </source>
</evidence>
<sequence length="298" mass="33970">MNSRAGFESEYPFASNYLDLDGARYHYLDEGTGETLLFVHGNPTWSFAWRNLIKDLSADYRCVAVDHVGCGFSDKPQDYPYTLDQHVTNLTRLIDTLDLNNTTLIAHDWGGAIGMGAATRLPERFSRFVLMNTAAFRSTSIPLRIAICRIPIFGTLAIRGMNAFARAAISMAVEKHERMTRAVRAGFLAPYGNWADRIATLRFVEDIPLKKQHPSYGTLKQIEEGLQQFREYPVLFPWGEKDWCFTPQFLEEFLNFFPDAETLRIPEAGHYVFEDAHEKLIPRIREFLAAHPLKTVGV</sequence>
<comment type="caution">
    <text evidence="2">The sequence shown here is derived from an EMBL/GenBank/DDBJ whole genome shotgun (WGS) entry which is preliminary data.</text>
</comment>
<dbReference type="AlphaFoldDB" id="A0A5C6BQT3"/>
<dbReference type="OrthoDB" id="9775557at2"/>
<dbReference type="PANTHER" id="PTHR43194:SF2">
    <property type="entry name" value="PEROXISOMAL MEMBRANE PROTEIN LPX1"/>
    <property type="match status" value="1"/>
</dbReference>
<dbReference type="InterPro" id="IPR000639">
    <property type="entry name" value="Epox_hydrolase-like"/>
</dbReference>
<dbReference type="EC" id="3.8.1.5" evidence="2"/>
<dbReference type="SUPFAM" id="SSF53474">
    <property type="entry name" value="alpha/beta-Hydrolases"/>
    <property type="match status" value="1"/>
</dbReference>
<dbReference type="InterPro" id="IPR029058">
    <property type="entry name" value="AB_hydrolase_fold"/>
</dbReference>
<dbReference type="PANTHER" id="PTHR43194">
    <property type="entry name" value="HYDROLASE ALPHA/BETA FOLD FAMILY"/>
    <property type="match status" value="1"/>
</dbReference>
<dbReference type="GO" id="GO:0018786">
    <property type="term" value="F:haloalkane dehalogenase activity"/>
    <property type="evidence" value="ECO:0007669"/>
    <property type="project" value="UniProtKB-EC"/>
</dbReference>
<evidence type="ECO:0000259" key="1">
    <source>
        <dbReference type="Pfam" id="PF00561"/>
    </source>
</evidence>
<dbReference type="RefSeq" id="WP_146371338.1">
    <property type="nucleotide sequence ID" value="NZ_SJPP01000001.1"/>
</dbReference>
<keyword evidence="3" id="KW-1185">Reference proteome</keyword>
<feature type="domain" description="AB hydrolase-1" evidence="1">
    <location>
        <begin position="35"/>
        <end position="275"/>
    </location>
</feature>
<keyword evidence="2" id="KW-0378">Hydrolase</keyword>
<dbReference type="PRINTS" id="PR00111">
    <property type="entry name" value="ABHYDROLASE"/>
</dbReference>
<organism evidence="2 3">
    <name type="scientific">Symmachiella macrocystis</name>
    <dbReference type="NCBI Taxonomy" id="2527985"/>
    <lineage>
        <taxon>Bacteria</taxon>
        <taxon>Pseudomonadati</taxon>
        <taxon>Planctomycetota</taxon>
        <taxon>Planctomycetia</taxon>
        <taxon>Planctomycetales</taxon>
        <taxon>Planctomycetaceae</taxon>
        <taxon>Symmachiella</taxon>
    </lineage>
</organism>
<dbReference type="Proteomes" id="UP000320735">
    <property type="component" value="Unassembled WGS sequence"/>
</dbReference>
<dbReference type="InterPro" id="IPR000073">
    <property type="entry name" value="AB_hydrolase_1"/>
</dbReference>
<dbReference type="PRINTS" id="PR00412">
    <property type="entry name" value="EPOXHYDRLASE"/>
</dbReference>
<accession>A0A5C6BQT3</accession>
<proteinExistence type="predicted"/>
<reference evidence="2 3" key="1">
    <citation type="submission" date="2019-02" db="EMBL/GenBank/DDBJ databases">
        <title>Deep-cultivation of Planctomycetes and their phenomic and genomic characterization uncovers novel biology.</title>
        <authorList>
            <person name="Wiegand S."/>
            <person name="Jogler M."/>
            <person name="Boedeker C."/>
            <person name="Pinto D."/>
            <person name="Vollmers J."/>
            <person name="Rivas-Marin E."/>
            <person name="Kohn T."/>
            <person name="Peeters S.H."/>
            <person name="Heuer A."/>
            <person name="Rast P."/>
            <person name="Oberbeckmann S."/>
            <person name="Bunk B."/>
            <person name="Jeske O."/>
            <person name="Meyerdierks A."/>
            <person name="Storesund J.E."/>
            <person name="Kallscheuer N."/>
            <person name="Luecker S."/>
            <person name="Lage O.M."/>
            <person name="Pohl T."/>
            <person name="Merkel B.J."/>
            <person name="Hornburger P."/>
            <person name="Mueller R.-W."/>
            <person name="Bruemmer F."/>
            <person name="Labrenz M."/>
            <person name="Spormann A.M."/>
            <person name="Op Den Camp H."/>
            <person name="Overmann J."/>
            <person name="Amann R."/>
            <person name="Jetten M.S.M."/>
            <person name="Mascher T."/>
            <person name="Medema M.H."/>
            <person name="Devos D.P."/>
            <person name="Kaster A.-K."/>
            <person name="Ovreas L."/>
            <person name="Rohde M."/>
            <person name="Galperin M.Y."/>
            <person name="Jogler C."/>
        </authorList>
    </citation>
    <scope>NUCLEOTIDE SEQUENCE [LARGE SCALE GENOMIC DNA]</scope>
    <source>
        <strain evidence="2 3">CA54</strain>
    </source>
</reference>
<gene>
    <name evidence="2" type="primary">dhaA_2</name>
    <name evidence="2" type="ORF">CA54_29490</name>
</gene>
<evidence type="ECO:0000313" key="2">
    <source>
        <dbReference type="EMBL" id="TWU14107.1"/>
    </source>
</evidence>
<dbReference type="InterPro" id="IPR050228">
    <property type="entry name" value="Carboxylesterase_BioH"/>
</dbReference>
<dbReference type="EMBL" id="SJPP01000001">
    <property type="protein sequence ID" value="TWU14107.1"/>
    <property type="molecule type" value="Genomic_DNA"/>
</dbReference>
<dbReference type="Pfam" id="PF00561">
    <property type="entry name" value="Abhydrolase_1"/>
    <property type="match status" value="1"/>
</dbReference>
<name>A0A5C6BQT3_9PLAN</name>
<protein>
    <submittedName>
        <fullName evidence="2">Haloalkane dehalogenase</fullName>
        <ecNumber evidence="2">3.8.1.5</ecNumber>
    </submittedName>
</protein>